<dbReference type="AlphaFoldDB" id="A0A9P9Y9B0"/>
<evidence type="ECO:0000313" key="1">
    <source>
        <dbReference type="EMBL" id="KAI6785355.1"/>
    </source>
</evidence>
<name>A0A9P9Y9B0_9HYPO</name>
<dbReference type="OrthoDB" id="4985941at2759"/>
<accession>A0A9P9Y9B0</accession>
<reference evidence="1" key="2">
    <citation type="submission" date="2022-07" db="EMBL/GenBank/DDBJ databases">
        <authorList>
            <person name="Goncalves M.F.M."/>
            <person name="Hilario S."/>
            <person name="Van De Peer Y."/>
            <person name="Esteves A.C."/>
            <person name="Alves A."/>
        </authorList>
    </citation>
    <scope>NUCLEOTIDE SEQUENCE</scope>
    <source>
        <strain evidence="1">MUM 19.33</strain>
    </source>
</reference>
<sequence length="83" mass="9123">MCQPVAYTYPQCGHLVASRDTYDLQRCMRALSTNMDCWIKPDDAKARVVRRTWPGLALGPCSSCARIAEAKNASMANAGKTDN</sequence>
<dbReference type="EMBL" id="JAGIXG020000002">
    <property type="protein sequence ID" value="KAI6785355.1"/>
    <property type="molecule type" value="Genomic_DNA"/>
</dbReference>
<reference evidence="1" key="1">
    <citation type="journal article" date="2021" name="J Fungi (Basel)">
        <title>Genomic and Metabolomic Analyses of the Marine Fungus Emericellopsis cladophorae: Insights into Saltwater Adaptability Mechanisms and Its Biosynthetic Potential.</title>
        <authorList>
            <person name="Goncalves M.F.M."/>
            <person name="Hilario S."/>
            <person name="Van de Peer Y."/>
            <person name="Esteves A.C."/>
            <person name="Alves A."/>
        </authorList>
    </citation>
    <scope>NUCLEOTIDE SEQUENCE</scope>
    <source>
        <strain evidence="1">MUM 19.33</strain>
    </source>
</reference>
<protein>
    <submittedName>
        <fullName evidence="1">PPIC-type PPIASE domain-containing</fullName>
    </submittedName>
</protein>
<keyword evidence="2" id="KW-1185">Reference proteome</keyword>
<evidence type="ECO:0000313" key="2">
    <source>
        <dbReference type="Proteomes" id="UP001055219"/>
    </source>
</evidence>
<comment type="caution">
    <text evidence="1">The sequence shown here is derived from an EMBL/GenBank/DDBJ whole genome shotgun (WGS) entry which is preliminary data.</text>
</comment>
<dbReference type="GeneID" id="75833474"/>
<organism evidence="1 2">
    <name type="scientific">Emericellopsis cladophorae</name>
    <dbReference type="NCBI Taxonomy" id="2686198"/>
    <lineage>
        <taxon>Eukaryota</taxon>
        <taxon>Fungi</taxon>
        <taxon>Dikarya</taxon>
        <taxon>Ascomycota</taxon>
        <taxon>Pezizomycotina</taxon>
        <taxon>Sordariomycetes</taxon>
        <taxon>Hypocreomycetidae</taxon>
        <taxon>Hypocreales</taxon>
        <taxon>Bionectriaceae</taxon>
        <taxon>Emericellopsis</taxon>
    </lineage>
</organism>
<dbReference type="Proteomes" id="UP001055219">
    <property type="component" value="Unassembled WGS sequence"/>
</dbReference>
<proteinExistence type="predicted"/>
<gene>
    <name evidence="1" type="ORF">J7T54_006997</name>
</gene>
<dbReference type="RefSeq" id="XP_051366211.1">
    <property type="nucleotide sequence ID" value="XM_051509647.1"/>
</dbReference>